<dbReference type="InterPro" id="IPR050639">
    <property type="entry name" value="SSR_resolvase"/>
</dbReference>
<dbReference type="InterPro" id="IPR036162">
    <property type="entry name" value="Resolvase-like_N_sf"/>
</dbReference>
<comment type="caution">
    <text evidence="3">The sequence shown here is derived from an EMBL/GenBank/DDBJ whole genome shotgun (WGS) entry which is preliminary data.</text>
</comment>
<reference evidence="3" key="1">
    <citation type="submission" date="2020-08" db="EMBL/GenBank/DDBJ databases">
        <title>Genome public.</title>
        <authorList>
            <person name="Liu C."/>
            <person name="Sun Q."/>
        </authorList>
    </citation>
    <scope>NUCLEOTIDE SEQUENCE</scope>
    <source>
        <strain evidence="3">NSJ-12</strain>
    </source>
</reference>
<dbReference type="PANTHER" id="PTHR30461:SF23">
    <property type="entry name" value="DNA RECOMBINASE-RELATED"/>
    <property type="match status" value="1"/>
</dbReference>
<evidence type="ECO:0000313" key="3">
    <source>
        <dbReference type="EMBL" id="MBC8579501.1"/>
    </source>
</evidence>
<name>A0A926IEE9_9FIRM</name>
<dbReference type="PROSITE" id="PS51736">
    <property type="entry name" value="RECOMBINASES_3"/>
    <property type="match status" value="1"/>
</dbReference>
<evidence type="ECO:0000259" key="1">
    <source>
        <dbReference type="PROSITE" id="PS51736"/>
    </source>
</evidence>
<sequence length="552" mass="63122">MKIAIYSRKSKATDKGESIENQINACKDYILKWSNLNTSDAQFIIYQDEGFTGSNTERPQFQKLLNDAKKDKFNMLICYRLDRVSRNIADFSNTYELLQEHGIEFISVKEQFDTSTPIGRAMLNIAMVFAQLERETIAERIKDNMLGLARTGRWLGGTTPTGFNSEPIEYLDHNMNTKKMYKLSIDKNEIEKVKLIFTKFMELKSLRSTESYLLIHDIYSKNNCKYTAATIKDILTNPVYAAADSNMYDYLSSLGCQICNEEKDFDGTYGIMSYNKTDQVGKSISTKDYSEWIISIGKHTPIVEGTDWVSIQGILNSNTQNSFYTKETMQYGLLTNMIKCAHCGSNMKIKKGKINAKGELAYSYVCTTKEMSRRTKCNVKNVIGQEVDADVFNYLVDLAENNEFMSSIFKSNKAFVTQSIEEINHKVQDLTAQIEDNDLSMKNLMSQLAKLPAEHPLVDLYMKQLSELNTSTKALRSQIQQLHENGEQQQVVSLNLDSLRKAFTHLKDLKDSTDIYMQRSIIRSIVDYITWDGENLQINLFGQDILKKNSVS</sequence>
<dbReference type="InterPro" id="IPR011109">
    <property type="entry name" value="DNA_bind_recombinase_dom"/>
</dbReference>
<dbReference type="InterPro" id="IPR006119">
    <property type="entry name" value="Resolv_N"/>
</dbReference>
<protein>
    <submittedName>
        <fullName evidence="3">Recombinase family protein</fullName>
    </submittedName>
</protein>
<dbReference type="Proteomes" id="UP000655830">
    <property type="component" value="Unassembled WGS sequence"/>
</dbReference>
<feature type="domain" description="Recombinase" evidence="2">
    <location>
        <begin position="167"/>
        <end position="321"/>
    </location>
</feature>
<dbReference type="EMBL" id="JACRSY010000010">
    <property type="protein sequence ID" value="MBC8579501.1"/>
    <property type="molecule type" value="Genomic_DNA"/>
</dbReference>
<dbReference type="Pfam" id="PF00239">
    <property type="entry name" value="Resolvase"/>
    <property type="match status" value="1"/>
</dbReference>
<dbReference type="GO" id="GO:0003677">
    <property type="term" value="F:DNA binding"/>
    <property type="evidence" value="ECO:0007669"/>
    <property type="project" value="InterPro"/>
</dbReference>
<proteinExistence type="predicted"/>
<evidence type="ECO:0000313" key="4">
    <source>
        <dbReference type="Proteomes" id="UP000655830"/>
    </source>
</evidence>
<dbReference type="SUPFAM" id="SSF53041">
    <property type="entry name" value="Resolvase-like"/>
    <property type="match status" value="1"/>
</dbReference>
<dbReference type="PROSITE" id="PS51737">
    <property type="entry name" value="RECOMBINASE_DNA_BIND"/>
    <property type="match status" value="1"/>
</dbReference>
<evidence type="ECO:0000259" key="2">
    <source>
        <dbReference type="PROSITE" id="PS51737"/>
    </source>
</evidence>
<organism evidence="3 4">
    <name type="scientific">Zhenhengia yiwuensis</name>
    <dbReference type="NCBI Taxonomy" id="2763666"/>
    <lineage>
        <taxon>Bacteria</taxon>
        <taxon>Bacillati</taxon>
        <taxon>Bacillota</taxon>
        <taxon>Clostridia</taxon>
        <taxon>Lachnospirales</taxon>
        <taxon>Lachnospiraceae</taxon>
        <taxon>Zhenhengia</taxon>
    </lineage>
</organism>
<accession>A0A926IEE9</accession>
<gene>
    <name evidence="3" type="ORF">H8718_08155</name>
</gene>
<dbReference type="Gene3D" id="3.40.50.1390">
    <property type="entry name" value="Resolvase, N-terminal catalytic domain"/>
    <property type="match status" value="1"/>
</dbReference>
<feature type="domain" description="Resolvase/invertase-type recombinase catalytic" evidence="1">
    <location>
        <begin position="2"/>
        <end position="152"/>
    </location>
</feature>
<dbReference type="CDD" id="cd03768">
    <property type="entry name" value="SR_ResInv"/>
    <property type="match status" value="1"/>
</dbReference>
<dbReference type="SMART" id="SM00857">
    <property type="entry name" value="Resolvase"/>
    <property type="match status" value="1"/>
</dbReference>
<dbReference type="InterPro" id="IPR038109">
    <property type="entry name" value="DNA_bind_recomb_sf"/>
</dbReference>
<dbReference type="RefSeq" id="WP_249332526.1">
    <property type="nucleotide sequence ID" value="NZ_JACRSY010000010.1"/>
</dbReference>
<dbReference type="Pfam" id="PF07508">
    <property type="entry name" value="Recombinase"/>
    <property type="match status" value="1"/>
</dbReference>
<dbReference type="Pfam" id="PF13408">
    <property type="entry name" value="Zn_ribbon_recom"/>
    <property type="match status" value="1"/>
</dbReference>
<dbReference type="Gene3D" id="3.90.1750.20">
    <property type="entry name" value="Putative Large Serine Recombinase, Chain B, Domain 2"/>
    <property type="match status" value="1"/>
</dbReference>
<dbReference type="GO" id="GO:0000150">
    <property type="term" value="F:DNA strand exchange activity"/>
    <property type="evidence" value="ECO:0007669"/>
    <property type="project" value="InterPro"/>
</dbReference>
<dbReference type="InterPro" id="IPR025827">
    <property type="entry name" value="Zn_ribbon_recom_dom"/>
</dbReference>
<dbReference type="PANTHER" id="PTHR30461">
    <property type="entry name" value="DNA-INVERTASE FROM LAMBDOID PROPHAGE"/>
    <property type="match status" value="1"/>
</dbReference>
<dbReference type="AlphaFoldDB" id="A0A926IEE9"/>
<keyword evidence="4" id="KW-1185">Reference proteome</keyword>